<dbReference type="RefSeq" id="WP_008612555.1">
    <property type="nucleotide sequence ID" value="NZ_JH651379.1"/>
</dbReference>
<dbReference type="Proteomes" id="UP000004690">
    <property type="component" value="Unassembled WGS sequence"/>
</dbReference>
<dbReference type="OrthoDB" id="1115036at2"/>
<evidence type="ECO:0000313" key="2">
    <source>
        <dbReference type="EMBL" id="EIJ39181.1"/>
    </source>
</evidence>
<dbReference type="eggNOG" id="ENOG502Z9JH">
    <property type="taxonomic scope" value="Bacteria"/>
</dbReference>
<dbReference type="STRING" id="926559.JoomaDRAFT_2191"/>
<dbReference type="EMBL" id="JH651379">
    <property type="protein sequence ID" value="EIJ39181.1"/>
    <property type="molecule type" value="Genomic_DNA"/>
</dbReference>
<keyword evidence="3" id="KW-1185">Reference proteome</keyword>
<protein>
    <recommendedName>
        <fullName evidence="4">Anti-sigma-K factor rskA</fullName>
    </recommendedName>
</protein>
<gene>
    <name evidence="2" type="ORF">JoomaDRAFT_2191</name>
</gene>
<feature type="chain" id="PRO_5003668381" description="Anti-sigma-K factor rskA" evidence="1">
    <location>
        <begin position="24"/>
        <end position="301"/>
    </location>
</feature>
<dbReference type="PROSITE" id="PS51257">
    <property type="entry name" value="PROKAR_LIPOPROTEIN"/>
    <property type="match status" value="1"/>
</dbReference>
<accession>I3C6D8</accession>
<reference evidence="2 3" key="1">
    <citation type="submission" date="2012-02" db="EMBL/GenBank/DDBJ databases">
        <title>Improved High-Quality Draft genome of Joostella marina DSM 19592.</title>
        <authorList>
            <consortium name="US DOE Joint Genome Institute (JGI-PGF)"/>
            <person name="Lucas S."/>
            <person name="Copeland A."/>
            <person name="Lapidus A."/>
            <person name="Bruce D."/>
            <person name="Goodwin L."/>
            <person name="Pitluck S."/>
            <person name="Peters L."/>
            <person name="Chertkov O."/>
            <person name="Ovchinnikova G."/>
            <person name="Kyrpides N."/>
            <person name="Mavromatis K."/>
            <person name="Detter J.C."/>
            <person name="Han C."/>
            <person name="Land M."/>
            <person name="Hauser L."/>
            <person name="Markowitz V."/>
            <person name="Cheng J.-F."/>
            <person name="Hugenholtz P."/>
            <person name="Woyke T."/>
            <person name="Wu D."/>
            <person name="Tindall B."/>
            <person name="Brambilla E."/>
            <person name="Klenk H.-P."/>
            <person name="Eisen J.A."/>
        </authorList>
    </citation>
    <scope>NUCLEOTIDE SEQUENCE [LARGE SCALE GENOMIC DNA]</scope>
    <source>
        <strain evidence="2 3">DSM 19592</strain>
    </source>
</reference>
<keyword evidence="1" id="KW-0732">Signal</keyword>
<organism evidence="2 3">
    <name type="scientific">Galbibacter orientalis DSM 19592</name>
    <dbReference type="NCBI Taxonomy" id="926559"/>
    <lineage>
        <taxon>Bacteria</taxon>
        <taxon>Pseudomonadati</taxon>
        <taxon>Bacteroidota</taxon>
        <taxon>Flavobacteriia</taxon>
        <taxon>Flavobacteriales</taxon>
        <taxon>Flavobacteriaceae</taxon>
        <taxon>Galbibacter</taxon>
    </lineage>
</organism>
<dbReference type="HOGENOM" id="CLU_939946_0_0_10"/>
<feature type="signal peptide" evidence="1">
    <location>
        <begin position="1"/>
        <end position="23"/>
    </location>
</feature>
<evidence type="ECO:0000313" key="3">
    <source>
        <dbReference type="Proteomes" id="UP000004690"/>
    </source>
</evidence>
<dbReference type="AlphaFoldDB" id="I3C6D8"/>
<sequence length="301" mass="31282">MIRIVKNGLALMLIGVLTLVSCSSDDDNNGPDLEALRLNINGLEDLGENYVYEGWVIVNGSPVSTGVFTVNSEGVLSQTNFEIEETVLDAATTFVLSIEPSVDSDPAPADTKILVGNFSNDNASLTTGIVGDFTDATGSFFLRTPTDETGTNNGNDENGVWFGLPGMPPAAGLELPDLPDGWVYEGWVYEGWVVADEGPITTGTFTALDAVDSGNPFSGAEANAGPPIPGEDFFLNAPSGFAFPLDVRGKTVVISVEPSPDNSPAPFTLKPLVGTAGTATAPEVHSLGLNLGSLPTGTATR</sequence>
<proteinExistence type="predicted"/>
<name>I3C6D8_9FLAO</name>
<evidence type="ECO:0000256" key="1">
    <source>
        <dbReference type="SAM" id="SignalP"/>
    </source>
</evidence>
<evidence type="ECO:0008006" key="4">
    <source>
        <dbReference type="Google" id="ProtNLM"/>
    </source>
</evidence>